<proteinExistence type="predicted"/>
<dbReference type="EMBL" id="JAAIUW010000009">
    <property type="protein sequence ID" value="KAF7815546.1"/>
    <property type="molecule type" value="Genomic_DNA"/>
</dbReference>
<reference evidence="1" key="1">
    <citation type="submission" date="2020-09" db="EMBL/GenBank/DDBJ databases">
        <title>Genome-Enabled Discovery of Anthraquinone Biosynthesis in Senna tora.</title>
        <authorList>
            <person name="Kang S.-H."/>
            <person name="Pandey R.P."/>
            <person name="Lee C.-M."/>
            <person name="Sim J.-S."/>
            <person name="Jeong J.-T."/>
            <person name="Choi B.-S."/>
            <person name="Jung M."/>
            <person name="Ginzburg D."/>
            <person name="Zhao K."/>
            <person name="Won S.Y."/>
            <person name="Oh T.-J."/>
            <person name="Yu Y."/>
            <person name="Kim N.-H."/>
            <person name="Lee O.R."/>
            <person name="Lee T.-H."/>
            <person name="Bashyal P."/>
            <person name="Kim T.-S."/>
            <person name="Lee W.-H."/>
            <person name="Kawkins C."/>
            <person name="Kim C.-K."/>
            <person name="Kim J.S."/>
            <person name="Ahn B.O."/>
            <person name="Rhee S.Y."/>
            <person name="Sohng J.K."/>
        </authorList>
    </citation>
    <scope>NUCLEOTIDE SEQUENCE</scope>
    <source>
        <tissue evidence="1">Leaf</tissue>
    </source>
</reference>
<keyword evidence="2" id="KW-1185">Reference proteome</keyword>
<dbReference type="AlphaFoldDB" id="A0A834T5N1"/>
<comment type="caution">
    <text evidence="1">The sequence shown here is derived from an EMBL/GenBank/DDBJ whole genome shotgun (WGS) entry which is preliminary data.</text>
</comment>
<evidence type="ECO:0000313" key="2">
    <source>
        <dbReference type="Proteomes" id="UP000634136"/>
    </source>
</evidence>
<accession>A0A834T5N1</accession>
<protein>
    <submittedName>
        <fullName evidence="1">Cationic amino acid transporter 1</fullName>
    </submittedName>
</protein>
<dbReference type="Proteomes" id="UP000634136">
    <property type="component" value="Unassembled WGS sequence"/>
</dbReference>
<gene>
    <name evidence="1" type="ORF">G2W53_029515</name>
</gene>
<evidence type="ECO:0000313" key="1">
    <source>
        <dbReference type="EMBL" id="KAF7815546.1"/>
    </source>
</evidence>
<sequence length="133" mass="14023">MISFLFPETGSSSATEFLAPSSELREDDSVSYPNPGLLRRDIRLLGQRQRRVGRVRGGGAVLAVGNGGALPVGATGEAAEALGRASGAMATISVYSHQRLPAGVHRQGLVHQVRDMVDVPSGVLSSLWLARFV</sequence>
<organism evidence="1 2">
    <name type="scientific">Senna tora</name>
    <dbReference type="NCBI Taxonomy" id="362788"/>
    <lineage>
        <taxon>Eukaryota</taxon>
        <taxon>Viridiplantae</taxon>
        <taxon>Streptophyta</taxon>
        <taxon>Embryophyta</taxon>
        <taxon>Tracheophyta</taxon>
        <taxon>Spermatophyta</taxon>
        <taxon>Magnoliopsida</taxon>
        <taxon>eudicotyledons</taxon>
        <taxon>Gunneridae</taxon>
        <taxon>Pentapetalae</taxon>
        <taxon>rosids</taxon>
        <taxon>fabids</taxon>
        <taxon>Fabales</taxon>
        <taxon>Fabaceae</taxon>
        <taxon>Caesalpinioideae</taxon>
        <taxon>Cassia clade</taxon>
        <taxon>Senna</taxon>
    </lineage>
</organism>
<name>A0A834T5N1_9FABA</name>